<evidence type="ECO:0000256" key="13">
    <source>
        <dbReference type="ARBA" id="ARBA00047792"/>
    </source>
</evidence>
<evidence type="ECO:0000256" key="2">
    <source>
        <dbReference type="ARBA" id="ARBA00004496"/>
    </source>
</evidence>
<dbReference type="HAMAP" id="MF_00077">
    <property type="entry name" value="tRNA_methyltr_aTrm56"/>
    <property type="match status" value="1"/>
</dbReference>
<comment type="subcellular location">
    <subcellularLocation>
        <location evidence="2 14">Cytoplasm</location>
    </subcellularLocation>
</comment>
<dbReference type="PANTHER" id="PTHR42197:SF1">
    <property type="entry name" value="TRNA (CYTIDINE(56)-2'-O)-METHYLTRANSFERASE"/>
    <property type="match status" value="1"/>
</dbReference>
<keyword evidence="11 14" id="KW-0819">tRNA processing</keyword>
<keyword evidence="10 14" id="KW-0949">S-adenosyl-L-methionine</keyword>
<evidence type="ECO:0000256" key="12">
    <source>
        <dbReference type="ARBA" id="ARBA00029826"/>
    </source>
</evidence>
<comment type="function">
    <text evidence="1 14">Specifically catalyzes the AdoMet-dependent 2'-O-ribose methylation of cytidine at position 56 in tRNAs.</text>
</comment>
<keyword evidence="7 14" id="KW-0963">Cytoplasm</keyword>
<dbReference type="EMBL" id="DSTX01000011">
    <property type="protein sequence ID" value="HFK20910.1"/>
    <property type="molecule type" value="Genomic_DNA"/>
</dbReference>
<dbReference type="PIRSF" id="PIRSF016123">
    <property type="entry name" value="UCP016123"/>
    <property type="match status" value="1"/>
</dbReference>
<dbReference type="SUPFAM" id="SSF75217">
    <property type="entry name" value="alpha/beta knot"/>
    <property type="match status" value="1"/>
</dbReference>
<protein>
    <recommendedName>
        <fullName evidence="6 14">tRNA (cytidine(56)-2'-O)-methyltransferase</fullName>
        <ecNumber evidence="5 14">2.1.1.206</ecNumber>
    </recommendedName>
    <alternativeName>
        <fullName evidence="12 14">tRNA ribose 2'-O-methyltransferase aTrm56</fullName>
    </alternativeName>
</protein>
<feature type="binding site" evidence="14">
    <location>
        <begin position="126"/>
        <end position="133"/>
    </location>
    <ligand>
        <name>S-adenosyl-L-methionine</name>
        <dbReference type="ChEBI" id="CHEBI:59789"/>
    </ligand>
</feature>
<evidence type="ECO:0000256" key="6">
    <source>
        <dbReference type="ARBA" id="ARBA00013709"/>
    </source>
</evidence>
<comment type="caution">
    <text evidence="15">The sequence shown here is derived from an EMBL/GenBank/DDBJ whole genome shotgun (WGS) entry which is preliminary data.</text>
</comment>
<dbReference type="GO" id="GO:0005737">
    <property type="term" value="C:cytoplasm"/>
    <property type="evidence" value="ECO:0007669"/>
    <property type="project" value="UniProtKB-SubCell"/>
</dbReference>
<dbReference type="AlphaFoldDB" id="A0A7C3IXT4"/>
<evidence type="ECO:0000256" key="5">
    <source>
        <dbReference type="ARBA" id="ARBA00012624"/>
    </source>
</evidence>
<evidence type="ECO:0000256" key="10">
    <source>
        <dbReference type="ARBA" id="ARBA00022691"/>
    </source>
</evidence>
<dbReference type="CDD" id="cd18083">
    <property type="entry name" value="aTrm56-like"/>
    <property type="match status" value="1"/>
</dbReference>
<gene>
    <name evidence="15" type="ORF">ENS19_06470</name>
</gene>
<accession>A0A7C3IXT4</accession>
<evidence type="ECO:0000256" key="9">
    <source>
        <dbReference type="ARBA" id="ARBA00022679"/>
    </source>
</evidence>
<dbReference type="InterPro" id="IPR002845">
    <property type="entry name" value="tRNA_mtfrase_aTrm56"/>
</dbReference>
<evidence type="ECO:0000256" key="8">
    <source>
        <dbReference type="ARBA" id="ARBA00022603"/>
    </source>
</evidence>
<sequence>MMAVLRLGHRPERDKRITTHVCLVARAFGADGVYVVGKIDRPLLAAVERVVENWGGPFWVKFIENPFGLLREWKSAGGKIIHLTMYGLPLSKVLPSLPKSNSILIVIGGEKVPSRYYSESDFNVGIGNQPHSEVAALAICLDRISERAWENKVFENARLVIRPSERGKEIVETGGKKKPF</sequence>
<dbReference type="EC" id="2.1.1.206" evidence="5 14"/>
<name>A0A7C3IXT4_9CREN</name>
<feature type="binding site" evidence="14">
    <location>
        <begin position="108"/>
        <end position="112"/>
    </location>
    <ligand>
        <name>S-adenosyl-L-methionine</name>
        <dbReference type="ChEBI" id="CHEBI:59789"/>
    </ligand>
</feature>
<evidence type="ECO:0000256" key="1">
    <source>
        <dbReference type="ARBA" id="ARBA00003959"/>
    </source>
</evidence>
<keyword evidence="8 14" id="KW-0489">Methyltransferase</keyword>
<organism evidence="15">
    <name type="scientific">Candidatus Methanomethylicus mesodigestus</name>
    <dbReference type="NCBI Taxonomy" id="1867258"/>
    <lineage>
        <taxon>Archaea</taxon>
        <taxon>Thermoproteota</taxon>
        <taxon>Methanosuratincolia</taxon>
        <taxon>Candidatus Methanomethylicales</taxon>
        <taxon>Candidatus Methanomethylicaceae</taxon>
        <taxon>Candidatus Methanomethylicus</taxon>
    </lineage>
</organism>
<dbReference type="Gene3D" id="3.40.1280.10">
    <property type="match status" value="1"/>
</dbReference>
<dbReference type="GO" id="GO:0002128">
    <property type="term" value="P:tRNA nucleoside ribose methylation"/>
    <property type="evidence" value="ECO:0007669"/>
    <property type="project" value="UniProtKB-UniRule"/>
</dbReference>
<evidence type="ECO:0000256" key="4">
    <source>
        <dbReference type="ARBA" id="ARBA00011738"/>
    </source>
</evidence>
<evidence type="ECO:0000256" key="11">
    <source>
        <dbReference type="ARBA" id="ARBA00022694"/>
    </source>
</evidence>
<dbReference type="InterPro" id="IPR029026">
    <property type="entry name" value="tRNA_m1G_MTases_N"/>
</dbReference>
<comment type="catalytic activity">
    <reaction evidence="13 14">
        <text>cytidine(56) in tRNA + S-adenosyl-L-methionine = 2'-O-methylcytidine(56) in tRNA + S-adenosyl-L-homocysteine + H(+)</text>
        <dbReference type="Rhea" id="RHEA:42968"/>
        <dbReference type="Rhea" id="RHEA-COMP:10308"/>
        <dbReference type="Rhea" id="RHEA-COMP:10309"/>
        <dbReference type="ChEBI" id="CHEBI:15378"/>
        <dbReference type="ChEBI" id="CHEBI:57856"/>
        <dbReference type="ChEBI" id="CHEBI:59789"/>
        <dbReference type="ChEBI" id="CHEBI:74495"/>
        <dbReference type="ChEBI" id="CHEBI:82748"/>
        <dbReference type="EC" id="2.1.1.206"/>
    </reaction>
</comment>
<dbReference type="InterPro" id="IPR029028">
    <property type="entry name" value="Alpha/beta_knot_MTases"/>
</dbReference>
<feature type="binding site" evidence="14">
    <location>
        <position position="83"/>
    </location>
    <ligand>
        <name>S-adenosyl-L-methionine</name>
        <dbReference type="ChEBI" id="CHEBI:59789"/>
    </ligand>
</feature>
<dbReference type="GO" id="GO:0106059">
    <property type="term" value="F:tRNA (cytidine(56)-2'-O)-methyltransferase activity"/>
    <property type="evidence" value="ECO:0007669"/>
    <property type="project" value="UniProtKB-EC"/>
</dbReference>
<keyword evidence="9 14" id="KW-0808">Transferase</keyword>
<evidence type="ECO:0000256" key="3">
    <source>
        <dbReference type="ARBA" id="ARBA00010324"/>
    </source>
</evidence>
<reference evidence="15" key="1">
    <citation type="journal article" date="2020" name="mSystems">
        <title>Genome- and Community-Level Interaction Insights into Carbon Utilization and Element Cycling Functions of Hydrothermarchaeota in Hydrothermal Sediment.</title>
        <authorList>
            <person name="Zhou Z."/>
            <person name="Liu Y."/>
            <person name="Xu W."/>
            <person name="Pan J."/>
            <person name="Luo Z.H."/>
            <person name="Li M."/>
        </authorList>
    </citation>
    <scope>NUCLEOTIDE SEQUENCE [LARGE SCALE GENOMIC DNA]</scope>
    <source>
        <strain evidence="15">SpSt-468</strain>
    </source>
</reference>
<dbReference type="Pfam" id="PF01994">
    <property type="entry name" value="Trm56"/>
    <property type="match status" value="1"/>
</dbReference>
<comment type="subunit">
    <text evidence="4 14">Homodimer.</text>
</comment>
<comment type="similarity">
    <text evidence="3 14">Belongs to the aTrm56 family.</text>
</comment>
<dbReference type="PANTHER" id="PTHR42197">
    <property type="entry name" value="TRNA (CYTIDINE(56)-2'-O)-METHYLTRANSFERASE"/>
    <property type="match status" value="1"/>
</dbReference>
<evidence type="ECO:0000256" key="7">
    <source>
        <dbReference type="ARBA" id="ARBA00022490"/>
    </source>
</evidence>
<evidence type="ECO:0000256" key="14">
    <source>
        <dbReference type="HAMAP-Rule" id="MF_00077"/>
    </source>
</evidence>
<evidence type="ECO:0000313" key="15">
    <source>
        <dbReference type="EMBL" id="HFK20910.1"/>
    </source>
</evidence>
<proteinExistence type="inferred from homology"/>